<organism evidence="1 2">
    <name type="scientific">Natrinema pellirubrum (strain DSM 15624 / CIP 106293 / JCM 10476 / NCIMB 786 / 157)</name>
    <dbReference type="NCBI Taxonomy" id="797303"/>
    <lineage>
        <taxon>Archaea</taxon>
        <taxon>Methanobacteriati</taxon>
        <taxon>Methanobacteriota</taxon>
        <taxon>Stenosarchaea group</taxon>
        <taxon>Halobacteria</taxon>
        <taxon>Halobacteriales</taxon>
        <taxon>Natrialbaceae</taxon>
        <taxon>Natrinema</taxon>
    </lineage>
</organism>
<reference evidence="2" key="1">
    <citation type="submission" date="2012-02" db="EMBL/GenBank/DDBJ databases">
        <title>Complete sequence of chromosome of Natrinema pellirubrum DSM 15624.</title>
        <authorList>
            <person name="Lucas S."/>
            <person name="Han J."/>
            <person name="Lapidus A."/>
            <person name="Cheng J.-F."/>
            <person name="Goodwin L."/>
            <person name="Pitluck S."/>
            <person name="Peters L."/>
            <person name="Teshima H."/>
            <person name="Detter J.C."/>
            <person name="Han C."/>
            <person name="Tapia R."/>
            <person name="Land M."/>
            <person name="Hauser L."/>
            <person name="Kyrpides N."/>
            <person name="Ivanova N."/>
            <person name="Pagani I."/>
            <person name="Sproer C."/>
            <person name="Anderson I."/>
            <person name="Woyke T."/>
        </authorList>
    </citation>
    <scope>NUCLEOTIDE SEQUENCE [LARGE SCALE GENOMIC DNA]</scope>
    <source>
        <strain evidence="2">DSM 15624 / JCM 10476 / NCIMB 786</strain>
    </source>
</reference>
<dbReference type="HOGENOM" id="CLU_3094197_0_0_2"/>
<dbReference type="KEGG" id="npe:Natpe_3805"/>
<dbReference type="STRING" id="797303.Natpe_3805"/>
<dbReference type="Proteomes" id="UP000010843">
    <property type="component" value="Chromosome"/>
</dbReference>
<name>L0JPW3_NATP1</name>
<dbReference type="EMBL" id="CP003372">
    <property type="protein sequence ID" value="AGB33565.1"/>
    <property type="molecule type" value="Genomic_DNA"/>
</dbReference>
<sequence length="51" mass="5160">MIIRLIQGLLAGAPPDTATGSVCLPWPVAAGTGNPVAEIATVPRNGHVIRS</sequence>
<protein>
    <submittedName>
        <fullName evidence="1">Uncharacterized protein</fullName>
    </submittedName>
</protein>
<evidence type="ECO:0000313" key="1">
    <source>
        <dbReference type="EMBL" id="AGB33565.1"/>
    </source>
</evidence>
<accession>L0JPW3</accession>
<dbReference type="AlphaFoldDB" id="L0JPW3"/>
<proteinExistence type="predicted"/>
<evidence type="ECO:0000313" key="2">
    <source>
        <dbReference type="Proteomes" id="UP000010843"/>
    </source>
</evidence>
<gene>
    <name evidence="1" type="ordered locus">Natpe_3805</name>
</gene>